<proteinExistence type="predicted"/>
<feature type="non-terminal residue" evidence="1">
    <location>
        <position position="101"/>
    </location>
</feature>
<organism evidence="1 2">
    <name type="scientific">Boletus edulis BED1</name>
    <dbReference type="NCBI Taxonomy" id="1328754"/>
    <lineage>
        <taxon>Eukaryota</taxon>
        <taxon>Fungi</taxon>
        <taxon>Dikarya</taxon>
        <taxon>Basidiomycota</taxon>
        <taxon>Agaricomycotina</taxon>
        <taxon>Agaricomycetes</taxon>
        <taxon>Agaricomycetidae</taxon>
        <taxon>Boletales</taxon>
        <taxon>Boletineae</taxon>
        <taxon>Boletaceae</taxon>
        <taxon>Boletoideae</taxon>
        <taxon>Boletus</taxon>
    </lineage>
</organism>
<reference evidence="1" key="2">
    <citation type="journal article" date="2020" name="Nat. Commun.">
        <title>Large-scale genome sequencing of mycorrhizal fungi provides insights into the early evolution of symbiotic traits.</title>
        <authorList>
            <person name="Miyauchi S."/>
            <person name="Kiss E."/>
            <person name="Kuo A."/>
            <person name="Drula E."/>
            <person name="Kohler A."/>
            <person name="Sanchez-Garcia M."/>
            <person name="Morin E."/>
            <person name="Andreopoulos B."/>
            <person name="Barry K.W."/>
            <person name="Bonito G."/>
            <person name="Buee M."/>
            <person name="Carver A."/>
            <person name="Chen C."/>
            <person name="Cichocki N."/>
            <person name="Clum A."/>
            <person name="Culley D."/>
            <person name="Crous P.W."/>
            <person name="Fauchery L."/>
            <person name="Girlanda M."/>
            <person name="Hayes R.D."/>
            <person name="Keri Z."/>
            <person name="LaButti K."/>
            <person name="Lipzen A."/>
            <person name="Lombard V."/>
            <person name="Magnuson J."/>
            <person name="Maillard F."/>
            <person name="Murat C."/>
            <person name="Nolan M."/>
            <person name="Ohm R.A."/>
            <person name="Pangilinan J."/>
            <person name="Pereira M.F."/>
            <person name="Perotto S."/>
            <person name="Peter M."/>
            <person name="Pfister S."/>
            <person name="Riley R."/>
            <person name="Sitrit Y."/>
            <person name="Stielow J.B."/>
            <person name="Szollosi G."/>
            <person name="Zifcakova L."/>
            <person name="Stursova M."/>
            <person name="Spatafora J.W."/>
            <person name="Tedersoo L."/>
            <person name="Vaario L.M."/>
            <person name="Yamada A."/>
            <person name="Yan M."/>
            <person name="Wang P."/>
            <person name="Xu J."/>
            <person name="Bruns T."/>
            <person name="Baldrian P."/>
            <person name="Vilgalys R."/>
            <person name="Dunand C."/>
            <person name="Henrissat B."/>
            <person name="Grigoriev I.V."/>
            <person name="Hibbett D."/>
            <person name="Nagy L.G."/>
            <person name="Martin F.M."/>
        </authorList>
    </citation>
    <scope>NUCLEOTIDE SEQUENCE</scope>
    <source>
        <strain evidence="1">BED1</strain>
    </source>
</reference>
<dbReference type="AlphaFoldDB" id="A0AAD4BEY9"/>
<feature type="non-terminal residue" evidence="1">
    <location>
        <position position="1"/>
    </location>
</feature>
<accession>A0AAD4BEY9</accession>
<comment type="caution">
    <text evidence="1">The sequence shown here is derived from an EMBL/GenBank/DDBJ whole genome shotgun (WGS) entry which is preliminary data.</text>
</comment>
<name>A0AAD4BEY9_BOLED</name>
<sequence>RPSTTSAGLAEQLKQLHLLECHRRKWAYLKAVQREHAKATGTAGLTKFGITANTLKPFSTPDDPQGYADKSISHEVITEVFLDFSGRTRQAESQLYLRSLP</sequence>
<gene>
    <name evidence="1" type="ORF">L210DRAFT_927981</name>
</gene>
<dbReference type="EMBL" id="WHUW01000116">
    <property type="protein sequence ID" value="KAF8423456.1"/>
    <property type="molecule type" value="Genomic_DNA"/>
</dbReference>
<dbReference type="Proteomes" id="UP001194468">
    <property type="component" value="Unassembled WGS sequence"/>
</dbReference>
<protein>
    <submittedName>
        <fullName evidence="1">Uncharacterized protein</fullName>
    </submittedName>
</protein>
<evidence type="ECO:0000313" key="2">
    <source>
        <dbReference type="Proteomes" id="UP001194468"/>
    </source>
</evidence>
<evidence type="ECO:0000313" key="1">
    <source>
        <dbReference type="EMBL" id="KAF8423456.1"/>
    </source>
</evidence>
<keyword evidence="2" id="KW-1185">Reference proteome</keyword>
<reference evidence="1" key="1">
    <citation type="submission" date="2019-10" db="EMBL/GenBank/DDBJ databases">
        <authorList>
            <consortium name="DOE Joint Genome Institute"/>
            <person name="Kuo A."/>
            <person name="Miyauchi S."/>
            <person name="Kiss E."/>
            <person name="Drula E."/>
            <person name="Kohler A."/>
            <person name="Sanchez-Garcia M."/>
            <person name="Andreopoulos B."/>
            <person name="Barry K.W."/>
            <person name="Bonito G."/>
            <person name="Buee M."/>
            <person name="Carver A."/>
            <person name="Chen C."/>
            <person name="Cichocki N."/>
            <person name="Clum A."/>
            <person name="Culley D."/>
            <person name="Crous P.W."/>
            <person name="Fauchery L."/>
            <person name="Girlanda M."/>
            <person name="Hayes R."/>
            <person name="Keri Z."/>
            <person name="LaButti K."/>
            <person name="Lipzen A."/>
            <person name="Lombard V."/>
            <person name="Magnuson J."/>
            <person name="Maillard F."/>
            <person name="Morin E."/>
            <person name="Murat C."/>
            <person name="Nolan M."/>
            <person name="Ohm R."/>
            <person name="Pangilinan J."/>
            <person name="Pereira M."/>
            <person name="Perotto S."/>
            <person name="Peter M."/>
            <person name="Riley R."/>
            <person name="Sitrit Y."/>
            <person name="Stielow B."/>
            <person name="Szollosi G."/>
            <person name="Zifcakova L."/>
            <person name="Stursova M."/>
            <person name="Spatafora J.W."/>
            <person name="Tedersoo L."/>
            <person name="Vaario L.-M."/>
            <person name="Yamada A."/>
            <person name="Yan M."/>
            <person name="Wang P."/>
            <person name="Xu J."/>
            <person name="Bruns T."/>
            <person name="Baldrian P."/>
            <person name="Vilgalys R."/>
            <person name="Henrissat B."/>
            <person name="Grigoriev I.V."/>
            <person name="Hibbett D."/>
            <person name="Nagy L.G."/>
            <person name="Martin F.M."/>
        </authorList>
    </citation>
    <scope>NUCLEOTIDE SEQUENCE</scope>
    <source>
        <strain evidence="1">BED1</strain>
    </source>
</reference>